<dbReference type="Proteomes" id="UP000216311">
    <property type="component" value="Unassembled WGS sequence"/>
</dbReference>
<feature type="domain" description="Low molecular weight protein antigen 6 PH" evidence="2">
    <location>
        <begin position="63"/>
        <end position="135"/>
    </location>
</feature>
<name>A0A255H487_9ACTN</name>
<dbReference type="InterPro" id="IPR019692">
    <property type="entry name" value="CFP-6_PH"/>
</dbReference>
<evidence type="ECO:0000256" key="1">
    <source>
        <dbReference type="SAM" id="Phobius"/>
    </source>
</evidence>
<feature type="transmembrane region" description="Helical" evidence="1">
    <location>
        <begin position="40"/>
        <end position="61"/>
    </location>
</feature>
<dbReference type="AlphaFoldDB" id="A0A255H487"/>
<dbReference type="EMBL" id="NMVQ01000012">
    <property type="protein sequence ID" value="OYO22136.1"/>
    <property type="molecule type" value="Genomic_DNA"/>
</dbReference>
<organism evidence="3 4">
    <name type="scientific">Enemella dayhoffiae</name>
    <dbReference type="NCBI Taxonomy" id="2016507"/>
    <lineage>
        <taxon>Bacteria</taxon>
        <taxon>Bacillati</taxon>
        <taxon>Actinomycetota</taxon>
        <taxon>Actinomycetes</taxon>
        <taxon>Propionibacteriales</taxon>
        <taxon>Propionibacteriaceae</taxon>
        <taxon>Enemella</taxon>
    </lineage>
</organism>
<protein>
    <recommendedName>
        <fullName evidence="2">Low molecular weight protein antigen 6 PH domain-containing protein</fullName>
    </recommendedName>
</protein>
<proteinExistence type="predicted"/>
<keyword evidence="4" id="KW-1185">Reference proteome</keyword>
<dbReference type="Pfam" id="PF10756">
    <property type="entry name" value="bPH_6"/>
    <property type="match status" value="1"/>
</dbReference>
<comment type="caution">
    <text evidence="3">The sequence shown here is derived from an EMBL/GenBank/DDBJ whole genome shotgun (WGS) entry which is preliminary data.</text>
</comment>
<keyword evidence="1" id="KW-1133">Transmembrane helix</keyword>
<accession>A0A255H487</accession>
<evidence type="ECO:0000313" key="3">
    <source>
        <dbReference type="EMBL" id="OYO22136.1"/>
    </source>
</evidence>
<keyword evidence="1" id="KW-0472">Membrane</keyword>
<sequence length="146" mass="15937">MFRPRMLLIWAGGLSAVIVLGLLLGWWAIGADVRARFTAFQVITLLAIAGGGIAIMMAMALSTVTADPSGLTVRNAVLSRRLSWDEVEDVRWGPGASWAHLILTDNPDDPSRVPMLALQTVDGRRTRAAVDRLRELLAAHRNQPKD</sequence>
<reference evidence="3 4" key="1">
    <citation type="submission" date="2017-07" db="EMBL/GenBank/DDBJ databases">
        <title>Draft whole genome sequences of clinical Proprionibacteriaceae strains.</title>
        <authorList>
            <person name="Bernier A.-M."/>
            <person name="Bernard K."/>
            <person name="Domingo M.-C."/>
        </authorList>
    </citation>
    <scope>NUCLEOTIDE SEQUENCE [LARGE SCALE GENOMIC DNA]</scope>
    <source>
        <strain evidence="3 4">NML 130396</strain>
    </source>
</reference>
<keyword evidence="1" id="KW-0812">Transmembrane</keyword>
<evidence type="ECO:0000259" key="2">
    <source>
        <dbReference type="Pfam" id="PF10756"/>
    </source>
</evidence>
<evidence type="ECO:0000313" key="4">
    <source>
        <dbReference type="Proteomes" id="UP000216311"/>
    </source>
</evidence>
<gene>
    <name evidence="3" type="ORF">CGZ93_09575</name>
</gene>